<dbReference type="InterPro" id="IPR041459">
    <property type="entry name" value="MPTase-PolyVal"/>
</dbReference>
<gene>
    <name evidence="2" type="ORF">ACFQIC_17450</name>
</gene>
<accession>A0ABW2EN23</accession>
<feature type="domain" description="Polyvalent protein metallopeptidase" evidence="1">
    <location>
        <begin position="21"/>
        <end position="56"/>
    </location>
</feature>
<name>A0ABW2EN23_9BACI</name>
<dbReference type="EMBL" id="JBHSZV010000049">
    <property type="protein sequence ID" value="MFC7063598.1"/>
    <property type="molecule type" value="Genomic_DNA"/>
</dbReference>
<dbReference type="Proteomes" id="UP001596410">
    <property type="component" value="Unassembled WGS sequence"/>
</dbReference>
<organism evidence="2 3">
    <name type="scientific">Halobacillus seohaensis</name>
    <dbReference type="NCBI Taxonomy" id="447421"/>
    <lineage>
        <taxon>Bacteria</taxon>
        <taxon>Bacillati</taxon>
        <taxon>Bacillota</taxon>
        <taxon>Bacilli</taxon>
        <taxon>Bacillales</taxon>
        <taxon>Bacillaceae</taxon>
        <taxon>Halobacillus</taxon>
    </lineage>
</organism>
<reference evidence="3" key="1">
    <citation type="journal article" date="2019" name="Int. J. Syst. Evol. Microbiol.">
        <title>The Global Catalogue of Microorganisms (GCM) 10K type strain sequencing project: providing services to taxonomists for standard genome sequencing and annotation.</title>
        <authorList>
            <consortium name="The Broad Institute Genomics Platform"/>
            <consortium name="The Broad Institute Genome Sequencing Center for Infectious Disease"/>
            <person name="Wu L."/>
            <person name="Ma J."/>
        </authorList>
    </citation>
    <scope>NUCLEOTIDE SEQUENCE [LARGE SCALE GENOMIC DNA]</scope>
    <source>
        <strain evidence="3">CGMCC 4.1621</strain>
    </source>
</reference>
<evidence type="ECO:0000313" key="3">
    <source>
        <dbReference type="Proteomes" id="UP001596410"/>
    </source>
</evidence>
<evidence type="ECO:0000259" key="1">
    <source>
        <dbReference type="Pfam" id="PF18818"/>
    </source>
</evidence>
<proteinExistence type="predicted"/>
<evidence type="ECO:0000313" key="2">
    <source>
        <dbReference type="EMBL" id="MFC7063598.1"/>
    </source>
</evidence>
<dbReference type="RefSeq" id="WP_390217551.1">
    <property type="nucleotide sequence ID" value="NZ_JBHSZV010000049.1"/>
</dbReference>
<comment type="caution">
    <text evidence="2">The sequence shown here is derived from an EMBL/GenBank/DDBJ whole genome shotgun (WGS) entry which is preliminary data.</text>
</comment>
<sequence length="59" mass="6898">MEEAEKVKEGYCNAPSFSFVSGTAYYVPFEDRVNVPPREDFEDVNKYYSTLFHEIVVRP</sequence>
<protein>
    <submittedName>
        <fullName evidence="2">Zincin-like metallopeptidase domain-containing protein</fullName>
    </submittedName>
</protein>
<dbReference type="Pfam" id="PF18818">
    <property type="entry name" value="MPTase-PolyVal"/>
    <property type="match status" value="1"/>
</dbReference>
<keyword evidence="3" id="KW-1185">Reference proteome</keyword>